<evidence type="ECO:0000313" key="4">
    <source>
        <dbReference type="Proteomes" id="UP000644020"/>
    </source>
</evidence>
<evidence type="ECO:0000313" key="3">
    <source>
        <dbReference type="EMBL" id="GHA66898.1"/>
    </source>
</evidence>
<dbReference type="EMBL" id="BMUL01000001">
    <property type="protein sequence ID" value="GHA66898.1"/>
    <property type="molecule type" value="Genomic_DNA"/>
</dbReference>
<proteinExistence type="predicted"/>
<dbReference type="InterPro" id="IPR025406">
    <property type="entry name" value="DUF4132"/>
</dbReference>
<organism evidence="3 4">
    <name type="scientific">Streptomyces termitum</name>
    <dbReference type="NCBI Taxonomy" id="67368"/>
    <lineage>
        <taxon>Bacteria</taxon>
        <taxon>Bacillati</taxon>
        <taxon>Actinomycetota</taxon>
        <taxon>Actinomycetes</taxon>
        <taxon>Kitasatosporales</taxon>
        <taxon>Streptomycetaceae</taxon>
        <taxon>Streptomyces</taxon>
    </lineage>
</organism>
<sequence>MGGMVGITGPVSGLDDAWGRELGGDEGALVRFLETLDGAGLRSAALTLHRRAADKERRLAAARGLAFVEAREPDWTREESDLLLARTIGPGAEYDSYGLREGFSLVVPVVVAAAERVAGYDRARLRALRKVAVDYRWSVGGRYEELRDRIDVLLRRAEPVADGELPRHVLDGLDEYGPAMRAAHGELLAGAGVAAFLAHCALMDRPRATRAWRTRAAHLLAAAERGPDVVAALLVGIAAQPSHRVFELNLFGTGLRSLAGESNTLLVRGLVWAAVGLPEEWAVPLVGSVALHAGTGLGGSGGMCRSQSIASAAVAALGECPAERAEAAVAELGRLPRKVVNRTVVKNIAKAREAVSARAGVTASMLRERAVPVLGLDGRGVREITVGAWTAELSVREPGAAALSFRGPEGRVVKTAPKALREGRAQEVKAVRAALRGVSALLSEERSRLEEHLAAGTTWPAADWLRYYADHPVTGAVARALVWEAGDGAGTWAAGLPERVAGGWALADADGTARPVAAGDRVRLWHPLRAGDEDVARWRAALLDREARQPFRQVFREVYPLTPAERETGSYSNRFAGHVLRYGQARALMTGRGWAGRHLGYFSDGYAAEMVKELPVPGERPAAEGWRWRARFFVELVEEGPGEAAGPGADGAARLCATDQVRFERRAGSAGPRAWEEVPLAEVEPLVLSEALRDVDLFVGVASVGADPEWRDRGADRAFGDYWREWGFGELSESARVRREALARLLPRTRIADRVELTDRFLRVRGELGAYRIHLGSGNVLREPSDAYLCVVVDRSRAAGKVFLPFEEDGGMLSVILSKAFLLAADDRITDASITAQLRRGR</sequence>
<keyword evidence="4" id="KW-1185">Reference proteome</keyword>
<evidence type="ECO:0008006" key="5">
    <source>
        <dbReference type="Google" id="ProtNLM"/>
    </source>
</evidence>
<dbReference type="InterPro" id="IPR056639">
    <property type="entry name" value="DUF7737"/>
</dbReference>
<feature type="domain" description="DUF4132" evidence="1">
    <location>
        <begin position="410"/>
        <end position="594"/>
    </location>
</feature>
<accession>A0A918SR23</accession>
<gene>
    <name evidence="3" type="ORF">GCM10010305_06100</name>
</gene>
<dbReference type="Pfam" id="PF24879">
    <property type="entry name" value="DUF7737"/>
    <property type="match status" value="1"/>
</dbReference>
<reference evidence="3" key="2">
    <citation type="submission" date="2020-09" db="EMBL/GenBank/DDBJ databases">
        <authorList>
            <person name="Sun Q."/>
            <person name="Ohkuma M."/>
        </authorList>
    </citation>
    <scope>NUCLEOTIDE SEQUENCE</scope>
    <source>
        <strain evidence="3">JCM 4518</strain>
    </source>
</reference>
<evidence type="ECO:0000259" key="2">
    <source>
        <dbReference type="Pfam" id="PF24879"/>
    </source>
</evidence>
<dbReference type="Pfam" id="PF13569">
    <property type="entry name" value="DUF4132"/>
    <property type="match status" value="1"/>
</dbReference>
<comment type="caution">
    <text evidence="3">The sequence shown here is derived from an EMBL/GenBank/DDBJ whole genome shotgun (WGS) entry which is preliminary data.</text>
</comment>
<evidence type="ECO:0000259" key="1">
    <source>
        <dbReference type="Pfam" id="PF13569"/>
    </source>
</evidence>
<dbReference type="Proteomes" id="UP000644020">
    <property type="component" value="Unassembled WGS sequence"/>
</dbReference>
<reference evidence="3" key="1">
    <citation type="journal article" date="2014" name="Int. J. Syst. Evol. Microbiol.">
        <title>Complete genome sequence of Corynebacterium casei LMG S-19264T (=DSM 44701T), isolated from a smear-ripened cheese.</title>
        <authorList>
            <consortium name="US DOE Joint Genome Institute (JGI-PGF)"/>
            <person name="Walter F."/>
            <person name="Albersmeier A."/>
            <person name="Kalinowski J."/>
            <person name="Ruckert C."/>
        </authorList>
    </citation>
    <scope>NUCLEOTIDE SEQUENCE</scope>
    <source>
        <strain evidence="3">JCM 4518</strain>
    </source>
</reference>
<protein>
    <recommendedName>
        <fullName evidence="5">DUF4132 domain-containing protein</fullName>
    </recommendedName>
</protein>
<feature type="domain" description="DUF7737" evidence="2">
    <location>
        <begin position="735"/>
        <end position="838"/>
    </location>
</feature>
<dbReference type="AlphaFoldDB" id="A0A918SR23"/>
<name>A0A918SR23_9ACTN</name>